<evidence type="ECO:0000313" key="3">
    <source>
        <dbReference type="EMBL" id="RGN19426.1"/>
    </source>
</evidence>
<organism evidence="3 4">
    <name type="scientific">Agathobacter rectalis</name>
    <dbReference type="NCBI Taxonomy" id="39491"/>
    <lineage>
        <taxon>Bacteria</taxon>
        <taxon>Bacillati</taxon>
        <taxon>Bacillota</taxon>
        <taxon>Clostridia</taxon>
        <taxon>Lachnospirales</taxon>
        <taxon>Lachnospiraceae</taxon>
        <taxon>Agathobacter</taxon>
    </lineage>
</organism>
<dbReference type="SUPFAM" id="SSF53448">
    <property type="entry name" value="Nucleotide-diphospho-sugar transferases"/>
    <property type="match status" value="1"/>
</dbReference>
<dbReference type="InterPro" id="IPR029044">
    <property type="entry name" value="Nucleotide-diphossugar_trans"/>
</dbReference>
<accession>A0A3E5AJE6</accession>
<name>A0A3E5AJE6_9FIRM</name>
<dbReference type="RefSeq" id="WP_117691106.1">
    <property type="nucleotide sequence ID" value="NZ_JADNCL010000018.1"/>
</dbReference>
<dbReference type="EC" id="2.4.-.-" evidence="2"/>
<protein>
    <submittedName>
        <fullName evidence="3">Glycosyltransferase</fullName>
        <ecNumber evidence="2">2.4.-.-</ecNumber>
    </submittedName>
</protein>
<proteinExistence type="predicted"/>
<evidence type="ECO:0000313" key="4">
    <source>
        <dbReference type="Proteomes" id="UP000260970"/>
    </source>
</evidence>
<gene>
    <name evidence="3" type="ORF">DXB72_15485</name>
    <name evidence="2" type="ORF">PNE45_13505</name>
</gene>
<evidence type="ECO:0000313" key="2">
    <source>
        <dbReference type="EMBL" id="MDB8019036.1"/>
    </source>
</evidence>
<feature type="domain" description="Glycosyltransferase 2-like" evidence="1">
    <location>
        <begin position="4"/>
        <end position="123"/>
    </location>
</feature>
<dbReference type="AlphaFoldDB" id="A0A3E5AJE6"/>
<dbReference type="Proteomes" id="UP001212823">
    <property type="component" value="Unassembled WGS sequence"/>
</dbReference>
<keyword evidence="2" id="KW-0328">Glycosyltransferase</keyword>
<dbReference type="Proteomes" id="UP000260970">
    <property type="component" value="Unassembled WGS sequence"/>
</dbReference>
<reference evidence="2" key="2">
    <citation type="submission" date="2023-01" db="EMBL/GenBank/DDBJ databases">
        <title>Human gut microbiome strain richness.</title>
        <authorList>
            <person name="Chen-Liaw A."/>
        </authorList>
    </citation>
    <scope>NUCLEOTIDE SEQUENCE</scope>
    <source>
        <strain evidence="2">1001283st1_D2_1001283B150209_150212</strain>
    </source>
</reference>
<dbReference type="InterPro" id="IPR001173">
    <property type="entry name" value="Glyco_trans_2-like"/>
</dbReference>
<dbReference type="CDD" id="cd00761">
    <property type="entry name" value="Glyco_tranf_GTA_type"/>
    <property type="match status" value="1"/>
</dbReference>
<dbReference type="Gene3D" id="3.90.550.10">
    <property type="entry name" value="Spore Coat Polysaccharide Biosynthesis Protein SpsA, Chain A"/>
    <property type="match status" value="1"/>
</dbReference>
<dbReference type="Pfam" id="PF00535">
    <property type="entry name" value="Glycos_transf_2"/>
    <property type="match status" value="1"/>
</dbReference>
<evidence type="ECO:0000259" key="1">
    <source>
        <dbReference type="Pfam" id="PF00535"/>
    </source>
</evidence>
<dbReference type="EMBL" id="JAQLYE010000031">
    <property type="protein sequence ID" value="MDB8019036.1"/>
    <property type="molecule type" value="Genomic_DNA"/>
</dbReference>
<sequence>MDISIIVPVYNVEKYLDRCLESLLEQEKVETEILIIDDGSTDNSGKISDIYQKKYNNIYVYHKKNEGLGLTRNYGMDRARGDYILFVDSDDYIKKNSLYDLIDFMKKRKLDVAFFGRNIDKQGKIVLGHDFFPKNMPEYKELAGLSLGEPLKSDRYEIGPAWKAIYRKNFLNDKNLYFESERICLSEDYLFSANLLINKPKVGFWNDNLYFYCDNGSSLTNSFNPQRPYRAVVLYRKMEEIIQCAELDNIACMRAYNNFVINLLVSFKHIAFYDHLSFIKKINEIKKICLNREIIIVLNEKKVINNRKLRILQRLILKKHFFLIYFFMIIRYKR</sequence>
<dbReference type="GO" id="GO:0016758">
    <property type="term" value="F:hexosyltransferase activity"/>
    <property type="evidence" value="ECO:0007669"/>
    <property type="project" value="UniProtKB-ARBA"/>
</dbReference>
<dbReference type="PANTHER" id="PTHR22916:SF3">
    <property type="entry name" value="UDP-GLCNAC:BETAGAL BETA-1,3-N-ACETYLGLUCOSAMINYLTRANSFERASE-LIKE PROTEIN 1"/>
    <property type="match status" value="1"/>
</dbReference>
<dbReference type="EMBL" id="QSUG01000025">
    <property type="protein sequence ID" value="RGN19426.1"/>
    <property type="molecule type" value="Genomic_DNA"/>
</dbReference>
<comment type="caution">
    <text evidence="3">The sequence shown here is derived from an EMBL/GenBank/DDBJ whole genome shotgun (WGS) entry which is preliminary data.</text>
</comment>
<reference evidence="3 4" key="1">
    <citation type="submission" date="2018-08" db="EMBL/GenBank/DDBJ databases">
        <title>A genome reference for cultivated species of the human gut microbiota.</title>
        <authorList>
            <person name="Zou Y."/>
            <person name="Xue W."/>
            <person name="Luo G."/>
        </authorList>
    </citation>
    <scope>NUCLEOTIDE SEQUENCE [LARGE SCALE GENOMIC DNA]</scope>
    <source>
        <strain evidence="3 4">OM05-6AA</strain>
    </source>
</reference>
<keyword evidence="3" id="KW-0808">Transferase</keyword>
<dbReference type="PANTHER" id="PTHR22916">
    <property type="entry name" value="GLYCOSYLTRANSFERASE"/>
    <property type="match status" value="1"/>
</dbReference>